<reference evidence="5 6" key="1">
    <citation type="journal article" date="2018" name="Front. Plant Sci.">
        <title>Red Clover (Trifolium pratense) and Zigzag Clover (T. medium) - A Picture of Genomic Similarities and Differences.</title>
        <authorList>
            <person name="Dluhosova J."/>
            <person name="Istvanek J."/>
            <person name="Nedelnik J."/>
            <person name="Repkova J."/>
        </authorList>
    </citation>
    <scope>NUCLEOTIDE SEQUENCE [LARGE SCALE GENOMIC DNA]</scope>
    <source>
        <strain evidence="6">cv. 10/8</strain>
        <tissue evidence="5">Leaf</tissue>
    </source>
</reference>
<dbReference type="EMBL" id="LXQA010036286">
    <property type="protein sequence ID" value="MCH97932.1"/>
    <property type="molecule type" value="Genomic_DNA"/>
</dbReference>
<feature type="region of interest" description="Disordered" evidence="4">
    <location>
        <begin position="109"/>
        <end position="159"/>
    </location>
</feature>
<organism evidence="5 6">
    <name type="scientific">Trifolium medium</name>
    <dbReference type="NCBI Taxonomy" id="97028"/>
    <lineage>
        <taxon>Eukaryota</taxon>
        <taxon>Viridiplantae</taxon>
        <taxon>Streptophyta</taxon>
        <taxon>Embryophyta</taxon>
        <taxon>Tracheophyta</taxon>
        <taxon>Spermatophyta</taxon>
        <taxon>Magnoliopsida</taxon>
        <taxon>eudicotyledons</taxon>
        <taxon>Gunneridae</taxon>
        <taxon>Pentapetalae</taxon>
        <taxon>rosids</taxon>
        <taxon>fabids</taxon>
        <taxon>Fabales</taxon>
        <taxon>Fabaceae</taxon>
        <taxon>Papilionoideae</taxon>
        <taxon>50 kb inversion clade</taxon>
        <taxon>NPAAA clade</taxon>
        <taxon>Hologalegina</taxon>
        <taxon>IRL clade</taxon>
        <taxon>Trifolieae</taxon>
        <taxon>Trifolium</taxon>
    </lineage>
</organism>
<feature type="non-terminal residue" evidence="5">
    <location>
        <position position="1"/>
    </location>
</feature>
<evidence type="ECO:0000256" key="3">
    <source>
        <dbReference type="ARBA" id="ARBA00022786"/>
    </source>
</evidence>
<dbReference type="PANTHER" id="PTHR45647">
    <property type="entry name" value="OS02G0152300 PROTEIN"/>
    <property type="match status" value="1"/>
</dbReference>
<evidence type="ECO:0000256" key="2">
    <source>
        <dbReference type="ARBA" id="ARBA00012483"/>
    </source>
</evidence>
<evidence type="ECO:0000313" key="6">
    <source>
        <dbReference type="Proteomes" id="UP000265520"/>
    </source>
</evidence>
<proteinExistence type="predicted"/>
<name>A0A392NDY0_9FABA</name>
<keyword evidence="3" id="KW-0833">Ubl conjugation pathway</keyword>
<sequence length="181" mass="20111">AGIVEQCSLVPKDPDELTKEIFRPYRVFCARKDIHCKDIVLEHGDVSKALIEYTSQSAIEHLVIGSSNKNGFLKRFKVVDIPGTVSKGAPDFCTVYIVGKGKIQSMRSASRPAPAFSPLQTQLSKSSSRSDHSEHRMPIAAKAPERRSFEGPPRRSQDGADSFRFVTLLLRLIQLVFLSPK</sequence>
<evidence type="ECO:0000256" key="4">
    <source>
        <dbReference type="SAM" id="MobiDB-lite"/>
    </source>
</evidence>
<dbReference type="EC" id="2.3.2.27" evidence="2"/>
<dbReference type="AlphaFoldDB" id="A0A392NDY0"/>
<dbReference type="InterPro" id="IPR051348">
    <property type="entry name" value="U-box_ubiquitin_ligases"/>
</dbReference>
<comment type="caution">
    <text evidence="5">The sequence shown here is derived from an EMBL/GenBank/DDBJ whole genome shotgun (WGS) entry which is preliminary data.</text>
</comment>
<comment type="catalytic activity">
    <reaction evidence="1">
        <text>S-ubiquitinyl-[E2 ubiquitin-conjugating enzyme]-L-cysteine + [acceptor protein]-L-lysine = [E2 ubiquitin-conjugating enzyme]-L-cysteine + N(6)-ubiquitinyl-[acceptor protein]-L-lysine.</text>
        <dbReference type="EC" id="2.3.2.27"/>
    </reaction>
</comment>
<feature type="compositionally biased region" description="Basic and acidic residues" evidence="4">
    <location>
        <begin position="128"/>
        <end position="158"/>
    </location>
</feature>
<protein>
    <recommendedName>
        <fullName evidence="2">RING-type E3 ubiquitin transferase</fullName>
        <ecNumber evidence="2">2.3.2.27</ecNumber>
    </recommendedName>
</protein>
<keyword evidence="6" id="KW-1185">Reference proteome</keyword>
<evidence type="ECO:0000256" key="1">
    <source>
        <dbReference type="ARBA" id="ARBA00000900"/>
    </source>
</evidence>
<dbReference type="PANTHER" id="PTHR45647:SF135">
    <property type="entry name" value="ADENINE NUCLEOTIDE ALPHA HYDROLASE-LIKE DOMAIN KINASE"/>
    <property type="match status" value="1"/>
</dbReference>
<evidence type="ECO:0000313" key="5">
    <source>
        <dbReference type="EMBL" id="MCH97932.1"/>
    </source>
</evidence>
<dbReference type="GO" id="GO:0061630">
    <property type="term" value="F:ubiquitin protein ligase activity"/>
    <property type="evidence" value="ECO:0007669"/>
    <property type="project" value="UniProtKB-EC"/>
</dbReference>
<accession>A0A392NDY0</accession>
<dbReference type="Proteomes" id="UP000265520">
    <property type="component" value="Unassembled WGS sequence"/>
</dbReference>